<dbReference type="SUPFAM" id="SSF48013">
    <property type="entry name" value="NusB-like"/>
    <property type="match status" value="1"/>
</dbReference>
<keyword evidence="1 5" id="KW-0489">Methyltransferase</keyword>
<dbReference type="Pfam" id="PF01029">
    <property type="entry name" value="NusB"/>
    <property type="match status" value="1"/>
</dbReference>
<evidence type="ECO:0000256" key="4">
    <source>
        <dbReference type="ARBA" id="ARBA00022884"/>
    </source>
</evidence>
<comment type="caution">
    <text evidence="7">The sequence shown here is derived from an EMBL/GenBank/DDBJ whole genome shotgun (WGS) entry which is preliminary data.</text>
</comment>
<dbReference type="InterPro" id="IPR006027">
    <property type="entry name" value="NusB_RsmB_TIM44"/>
</dbReference>
<dbReference type="SUPFAM" id="SSF53335">
    <property type="entry name" value="S-adenosyl-L-methionine-dependent methyltransferases"/>
    <property type="match status" value="1"/>
</dbReference>
<feature type="binding site" evidence="5">
    <location>
        <position position="309"/>
    </location>
    <ligand>
        <name>S-adenosyl-L-methionine</name>
        <dbReference type="ChEBI" id="CHEBI:59789"/>
    </ligand>
</feature>
<dbReference type="Gene3D" id="1.10.940.10">
    <property type="entry name" value="NusB-like"/>
    <property type="match status" value="1"/>
</dbReference>
<keyword evidence="2 5" id="KW-0808">Transferase</keyword>
<name>A0A0F5L9F9_9HYPH</name>
<dbReference type="PANTHER" id="PTHR22807:SF61">
    <property type="entry name" value="NOL1_NOP2_SUN FAMILY PROTEIN _ ANTITERMINATION NUSB DOMAIN-CONTAINING PROTEIN"/>
    <property type="match status" value="1"/>
</dbReference>
<evidence type="ECO:0000256" key="1">
    <source>
        <dbReference type="ARBA" id="ARBA00022603"/>
    </source>
</evidence>
<evidence type="ECO:0000256" key="5">
    <source>
        <dbReference type="PROSITE-ProRule" id="PRU01023"/>
    </source>
</evidence>
<dbReference type="GO" id="GO:0006355">
    <property type="term" value="P:regulation of DNA-templated transcription"/>
    <property type="evidence" value="ECO:0007669"/>
    <property type="project" value="InterPro"/>
</dbReference>
<dbReference type="GO" id="GO:0001510">
    <property type="term" value="P:RNA methylation"/>
    <property type="evidence" value="ECO:0007669"/>
    <property type="project" value="InterPro"/>
</dbReference>
<organism evidence="7 8">
    <name type="scientific">Devosia soli</name>
    <dbReference type="NCBI Taxonomy" id="361041"/>
    <lineage>
        <taxon>Bacteria</taxon>
        <taxon>Pseudomonadati</taxon>
        <taxon>Pseudomonadota</taxon>
        <taxon>Alphaproteobacteria</taxon>
        <taxon>Hyphomicrobiales</taxon>
        <taxon>Devosiaceae</taxon>
        <taxon>Devosia</taxon>
    </lineage>
</organism>
<gene>
    <name evidence="7" type="ORF">VW35_10495</name>
</gene>
<dbReference type="InterPro" id="IPR035926">
    <property type="entry name" value="NusB-like_sf"/>
</dbReference>
<evidence type="ECO:0000259" key="6">
    <source>
        <dbReference type="PROSITE" id="PS51686"/>
    </source>
</evidence>
<dbReference type="GO" id="GO:0008173">
    <property type="term" value="F:RNA methyltransferase activity"/>
    <property type="evidence" value="ECO:0007669"/>
    <property type="project" value="InterPro"/>
</dbReference>
<sequence>MSKKPDPAGLKLRLIAAQRLHAVLGGEHFVPLSAADLPDGRDRSLANRLITTALRRHGQLDAIIAELLEKGMPAKSGTFEAILRLSLAQLVFLPDLGAHSALFLAVEAVKRDNKARHLAGLMNAVLRSAQANSARYGLLEDEYLLPPALEAKWQDAYGKDAVAAFASALIDGAPLDLTLKDNDPALLEALGAEKLIGDSVRVETRDRPVDALPFYAEGRWWVQDVSSALPARLLRAKPGGRVLDLCAAPGGKTAQLVKAGYDVTALDSDAARLERLRQNMTRLGYAPAVLEADATAFQAQIAFDGVLIDAPCSATGTFRRHPEVLWHRSAADIAGRVRLQRQIVTQALRQLAPGGSLIYCVCSLEPEEGEDMAAWIAGTFADLAPAPVIPGELTGLETAVTEQGHVRALPSMMPGGVARGMDGFFVARFQRNG</sequence>
<feature type="binding site" evidence="5">
    <location>
        <position position="293"/>
    </location>
    <ligand>
        <name>S-adenosyl-L-methionine</name>
        <dbReference type="ChEBI" id="CHEBI:59789"/>
    </ligand>
</feature>
<dbReference type="RefSeq" id="WP_046142977.1">
    <property type="nucleotide sequence ID" value="NZ_LAJG01000021.1"/>
</dbReference>
<dbReference type="STRING" id="361041.VW35_10495"/>
<dbReference type="PROSITE" id="PS51686">
    <property type="entry name" value="SAM_MT_RSMB_NOP"/>
    <property type="match status" value="1"/>
</dbReference>
<dbReference type="AlphaFoldDB" id="A0A0F5L9F9"/>
<dbReference type="EMBL" id="LAJG01000021">
    <property type="protein sequence ID" value="KKB78900.1"/>
    <property type="molecule type" value="Genomic_DNA"/>
</dbReference>
<proteinExistence type="inferred from homology"/>
<keyword evidence="4 5" id="KW-0694">RNA-binding</keyword>
<evidence type="ECO:0000313" key="8">
    <source>
        <dbReference type="Proteomes" id="UP000033514"/>
    </source>
</evidence>
<dbReference type="InterPro" id="IPR001678">
    <property type="entry name" value="MeTrfase_RsmB-F_NOP2_dom"/>
</dbReference>
<evidence type="ECO:0000313" key="7">
    <source>
        <dbReference type="EMBL" id="KKB78900.1"/>
    </source>
</evidence>
<keyword evidence="3 5" id="KW-0949">S-adenosyl-L-methionine</keyword>
<feature type="active site" description="Nucleophile" evidence="5">
    <location>
        <position position="362"/>
    </location>
</feature>
<dbReference type="InterPro" id="IPR029063">
    <property type="entry name" value="SAM-dependent_MTases_sf"/>
</dbReference>
<dbReference type="CDD" id="cd02440">
    <property type="entry name" value="AdoMet_MTases"/>
    <property type="match status" value="1"/>
</dbReference>
<dbReference type="PATRIC" id="fig|361041.3.peg.1459"/>
<reference evidence="7 8" key="1">
    <citation type="submission" date="2015-03" db="EMBL/GenBank/DDBJ databases">
        <authorList>
            <person name="Hassan Y.I."/>
            <person name="Lepp D."/>
            <person name="Zhou T."/>
        </authorList>
    </citation>
    <scope>NUCLEOTIDE SEQUENCE [LARGE SCALE GENOMIC DNA]</scope>
    <source>
        <strain evidence="7 8">GH2-10</strain>
    </source>
</reference>
<dbReference type="Pfam" id="PF01189">
    <property type="entry name" value="Methyltr_RsmB-F"/>
    <property type="match status" value="1"/>
</dbReference>
<dbReference type="Proteomes" id="UP000033514">
    <property type="component" value="Unassembled WGS sequence"/>
</dbReference>
<accession>A0A0F5L9F9</accession>
<comment type="similarity">
    <text evidence="5">Belongs to the class I-like SAM-binding methyltransferase superfamily. RsmB/NOP family.</text>
</comment>
<dbReference type="InterPro" id="IPR023267">
    <property type="entry name" value="RCMT"/>
</dbReference>
<feature type="binding site" evidence="5">
    <location>
        <begin position="246"/>
        <end position="252"/>
    </location>
    <ligand>
        <name>S-adenosyl-L-methionine</name>
        <dbReference type="ChEBI" id="CHEBI:59789"/>
    </ligand>
</feature>
<protein>
    <recommendedName>
        <fullName evidence="6">SAM-dependent MTase RsmB/NOP-type domain-containing protein</fullName>
    </recommendedName>
</protein>
<evidence type="ECO:0000256" key="2">
    <source>
        <dbReference type="ARBA" id="ARBA00022679"/>
    </source>
</evidence>
<feature type="binding site" evidence="5">
    <location>
        <position position="267"/>
    </location>
    <ligand>
        <name>S-adenosyl-L-methionine</name>
        <dbReference type="ChEBI" id="CHEBI:59789"/>
    </ligand>
</feature>
<dbReference type="PRINTS" id="PR02008">
    <property type="entry name" value="RCMTFAMILY"/>
</dbReference>
<dbReference type="InterPro" id="IPR049560">
    <property type="entry name" value="MeTrfase_RsmB-F_NOP2_cat"/>
</dbReference>
<feature type="domain" description="SAM-dependent MTase RsmB/NOP-type" evidence="6">
    <location>
        <begin position="137"/>
        <end position="432"/>
    </location>
</feature>
<keyword evidence="8" id="KW-1185">Reference proteome</keyword>
<evidence type="ECO:0000256" key="3">
    <source>
        <dbReference type="ARBA" id="ARBA00022691"/>
    </source>
</evidence>
<dbReference type="GO" id="GO:0003723">
    <property type="term" value="F:RNA binding"/>
    <property type="evidence" value="ECO:0007669"/>
    <property type="project" value="UniProtKB-UniRule"/>
</dbReference>
<dbReference type="Gene3D" id="3.40.50.150">
    <property type="entry name" value="Vaccinia Virus protein VP39"/>
    <property type="match status" value="1"/>
</dbReference>
<dbReference type="OrthoDB" id="9810297at2"/>
<dbReference type="PANTHER" id="PTHR22807">
    <property type="entry name" value="NOP2 YEAST -RELATED NOL1/NOP2/FMU SUN DOMAIN-CONTAINING"/>
    <property type="match status" value="1"/>
</dbReference>